<dbReference type="EMBL" id="CM056741">
    <property type="protein sequence ID" value="KAJ8684253.1"/>
    <property type="molecule type" value="Genomic_DNA"/>
</dbReference>
<dbReference type="Proteomes" id="UP001239111">
    <property type="component" value="Chromosome 1"/>
</dbReference>
<reference evidence="1" key="1">
    <citation type="submission" date="2023-04" db="EMBL/GenBank/DDBJ databases">
        <title>A chromosome-level genome assembly of the parasitoid wasp Eretmocerus hayati.</title>
        <authorList>
            <person name="Zhong Y."/>
            <person name="Liu S."/>
            <person name="Liu Y."/>
        </authorList>
    </citation>
    <scope>NUCLEOTIDE SEQUENCE</scope>
    <source>
        <strain evidence="1">ZJU_SS_LIU_2023</strain>
    </source>
</reference>
<evidence type="ECO:0000313" key="2">
    <source>
        <dbReference type="Proteomes" id="UP001239111"/>
    </source>
</evidence>
<proteinExistence type="predicted"/>
<name>A0ACC2PMI0_9HYME</name>
<accession>A0ACC2PMI0</accession>
<organism evidence="1 2">
    <name type="scientific">Eretmocerus hayati</name>
    <dbReference type="NCBI Taxonomy" id="131215"/>
    <lineage>
        <taxon>Eukaryota</taxon>
        <taxon>Metazoa</taxon>
        <taxon>Ecdysozoa</taxon>
        <taxon>Arthropoda</taxon>
        <taxon>Hexapoda</taxon>
        <taxon>Insecta</taxon>
        <taxon>Pterygota</taxon>
        <taxon>Neoptera</taxon>
        <taxon>Endopterygota</taxon>
        <taxon>Hymenoptera</taxon>
        <taxon>Apocrita</taxon>
        <taxon>Proctotrupomorpha</taxon>
        <taxon>Chalcidoidea</taxon>
        <taxon>Aphelinidae</taxon>
        <taxon>Aphelininae</taxon>
        <taxon>Eretmocerus</taxon>
    </lineage>
</organism>
<evidence type="ECO:0000313" key="1">
    <source>
        <dbReference type="EMBL" id="KAJ8684253.1"/>
    </source>
</evidence>
<protein>
    <submittedName>
        <fullName evidence="1">Uncharacterized protein</fullName>
    </submittedName>
</protein>
<gene>
    <name evidence="1" type="ORF">QAD02_020045</name>
</gene>
<sequence>MYLAMLGTKIAAPPPEDADCDLEDFTESKISSTPGKSLVSSLEKNEDFHEYDLTTDEDLNICNEKSGTSRTTSEHVNKISSPSQSDYHEPISPVKYPDFHGSKTDDSPPSPESNSTDFENAVSKALAIL</sequence>
<comment type="caution">
    <text evidence="1">The sequence shown here is derived from an EMBL/GenBank/DDBJ whole genome shotgun (WGS) entry which is preliminary data.</text>
</comment>
<keyword evidence="2" id="KW-1185">Reference proteome</keyword>